<dbReference type="AlphaFoldDB" id="A0A7L7KSH6"/>
<evidence type="ECO:0000256" key="1">
    <source>
        <dbReference type="SAM" id="MobiDB-lite"/>
    </source>
</evidence>
<reference evidence="3 4" key="1">
    <citation type="submission" date="2020-02" db="EMBL/GenBank/DDBJ databases">
        <authorList>
            <person name="Zheng R.K."/>
            <person name="Sun C.M."/>
        </authorList>
    </citation>
    <scope>NUCLEOTIDE SEQUENCE [LARGE SCALE GENOMIC DNA]</scope>
    <source>
        <strain evidence="4">zrk13</strain>
    </source>
</reference>
<accession>A0A7L7KSH6</accession>
<dbReference type="Proteomes" id="UP000514720">
    <property type="component" value="Chromosome"/>
</dbReference>
<evidence type="ECO:0000313" key="3">
    <source>
        <dbReference type="EMBL" id="QMS85770.1"/>
    </source>
</evidence>
<feature type="signal peptide" evidence="2">
    <location>
        <begin position="1"/>
        <end position="20"/>
    </location>
</feature>
<evidence type="ECO:0000256" key="2">
    <source>
        <dbReference type="SAM" id="SignalP"/>
    </source>
</evidence>
<organism evidence="3 4">
    <name type="scientific">Candidatus Xianfuyuplasma coldseepsis</name>
    <dbReference type="NCBI Taxonomy" id="2782163"/>
    <lineage>
        <taxon>Bacteria</taxon>
        <taxon>Bacillati</taxon>
        <taxon>Mycoplasmatota</taxon>
        <taxon>Mollicutes</taxon>
        <taxon>Candidatus Izemoplasmatales</taxon>
        <taxon>Candidatus Izemoplasmataceae</taxon>
        <taxon>Candidatus Xianfuyuplasma</taxon>
    </lineage>
</organism>
<feature type="compositionally biased region" description="Acidic residues" evidence="1">
    <location>
        <begin position="49"/>
        <end position="68"/>
    </location>
</feature>
<dbReference type="RefSeq" id="WP_258877577.1">
    <property type="nucleotide sequence ID" value="NZ_CP048914.1"/>
</dbReference>
<keyword evidence="4" id="KW-1185">Reference proteome</keyword>
<dbReference type="KEGG" id="xcl:G4Z02_08435"/>
<keyword evidence="2" id="KW-0732">Signal</keyword>
<dbReference type="EMBL" id="CP048914">
    <property type="protein sequence ID" value="QMS85770.1"/>
    <property type="molecule type" value="Genomic_DNA"/>
</dbReference>
<evidence type="ECO:0000313" key="4">
    <source>
        <dbReference type="Proteomes" id="UP000514720"/>
    </source>
</evidence>
<name>A0A7L7KSH6_9MOLU</name>
<sequence length="68" mass="7529">MKNKLLLLVLILLLATSVFTEPLPDVIDTFAGATNPSFDPKIDDIAGVSEDDHDDDEHEDDDDEEDDD</sequence>
<feature type="chain" id="PRO_5029691547" evidence="2">
    <location>
        <begin position="21"/>
        <end position="68"/>
    </location>
</feature>
<proteinExistence type="predicted"/>
<feature type="region of interest" description="Disordered" evidence="1">
    <location>
        <begin position="38"/>
        <end position="68"/>
    </location>
</feature>
<protein>
    <submittedName>
        <fullName evidence="3">Uncharacterized protein</fullName>
    </submittedName>
</protein>
<gene>
    <name evidence="3" type="ORF">G4Z02_08435</name>
</gene>